<proteinExistence type="predicted"/>
<accession>A0A914GQZ4</accession>
<name>A0A914GQZ4_GLORO</name>
<keyword evidence="1" id="KW-1185">Reference proteome</keyword>
<evidence type="ECO:0000313" key="1">
    <source>
        <dbReference type="Proteomes" id="UP000887572"/>
    </source>
</evidence>
<dbReference type="AlphaFoldDB" id="A0A914GQZ4"/>
<evidence type="ECO:0000313" key="2">
    <source>
        <dbReference type="WBParaSite" id="Gr19_v10_g10494.t2"/>
    </source>
</evidence>
<organism evidence="1 2">
    <name type="scientific">Globodera rostochiensis</name>
    <name type="common">Golden nematode worm</name>
    <name type="synonym">Heterodera rostochiensis</name>
    <dbReference type="NCBI Taxonomy" id="31243"/>
    <lineage>
        <taxon>Eukaryota</taxon>
        <taxon>Metazoa</taxon>
        <taxon>Ecdysozoa</taxon>
        <taxon>Nematoda</taxon>
        <taxon>Chromadorea</taxon>
        <taxon>Rhabditida</taxon>
        <taxon>Tylenchina</taxon>
        <taxon>Tylenchomorpha</taxon>
        <taxon>Tylenchoidea</taxon>
        <taxon>Heteroderidae</taxon>
        <taxon>Heteroderinae</taxon>
        <taxon>Globodera</taxon>
    </lineage>
</organism>
<dbReference type="WBParaSite" id="Gr19_v10_g10494.t2">
    <property type="protein sequence ID" value="Gr19_v10_g10494.t2"/>
    <property type="gene ID" value="Gr19_v10_g10494"/>
</dbReference>
<protein>
    <submittedName>
        <fullName evidence="2">Uncharacterized protein</fullName>
    </submittedName>
</protein>
<sequence>MMGSVRSDSRFDCPQTLFSLDDGENVSEDFPVGEAASKLLSVGVPCGRREQKVRGGSGRTDGIGKTASSAVKKSDSLLIDEVELDGGAPRDFDGASDDENDFLPVALGTKIATGLGENTRANSTVHWQNRVRLRLKRVSTVFGCCFPWAAGFNQFK</sequence>
<dbReference type="Proteomes" id="UP000887572">
    <property type="component" value="Unplaced"/>
</dbReference>
<reference evidence="2" key="1">
    <citation type="submission" date="2022-11" db="UniProtKB">
        <authorList>
            <consortium name="WormBaseParasite"/>
        </authorList>
    </citation>
    <scope>IDENTIFICATION</scope>
</reference>